<evidence type="ECO:0000313" key="6">
    <source>
        <dbReference type="Proteomes" id="UP000316560"/>
    </source>
</evidence>
<dbReference type="InterPro" id="IPR013762">
    <property type="entry name" value="Integrase-like_cat_sf"/>
</dbReference>
<dbReference type="InterPro" id="IPR050090">
    <property type="entry name" value="Tyrosine_recombinase_XerCD"/>
</dbReference>
<organism evidence="5 6">
    <name type="scientific">Rhodoglobus vestalii</name>
    <dbReference type="NCBI Taxonomy" id="193384"/>
    <lineage>
        <taxon>Bacteria</taxon>
        <taxon>Bacillati</taxon>
        <taxon>Actinomycetota</taxon>
        <taxon>Actinomycetes</taxon>
        <taxon>Micrococcales</taxon>
        <taxon>Microbacteriaceae</taxon>
        <taxon>Rhodoglobus</taxon>
    </lineage>
</organism>
<dbReference type="InterPro" id="IPR011010">
    <property type="entry name" value="DNA_brk_join_enz"/>
</dbReference>
<evidence type="ECO:0000256" key="2">
    <source>
        <dbReference type="ARBA" id="ARBA00023125"/>
    </source>
</evidence>
<dbReference type="GO" id="GO:0015074">
    <property type="term" value="P:DNA integration"/>
    <property type="evidence" value="ECO:0007669"/>
    <property type="project" value="InterPro"/>
</dbReference>
<reference evidence="5 6" key="1">
    <citation type="submission" date="2019-06" db="EMBL/GenBank/DDBJ databases">
        <title>Sequencing the genomes of 1000 actinobacteria strains.</title>
        <authorList>
            <person name="Klenk H.-P."/>
        </authorList>
    </citation>
    <scope>NUCLEOTIDE SEQUENCE [LARGE SCALE GENOMIC DNA]</scope>
    <source>
        <strain evidence="5 6">DSM 21947</strain>
    </source>
</reference>
<evidence type="ECO:0000313" key="5">
    <source>
        <dbReference type="EMBL" id="TQO19812.1"/>
    </source>
</evidence>
<dbReference type="Proteomes" id="UP000316560">
    <property type="component" value="Unassembled WGS sequence"/>
</dbReference>
<comment type="caution">
    <text evidence="5">The sequence shown here is derived from an EMBL/GenBank/DDBJ whole genome shotgun (WGS) entry which is preliminary data.</text>
</comment>
<dbReference type="GO" id="GO:0006310">
    <property type="term" value="P:DNA recombination"/>
    <property type="evidence" value="ECO:0007669"/>
    <property type="project" value="UniProtKB-KW"/>
</dbReference>
<evidence type="ECO:0000259" key="4">
    <source>
        <dbReference type="PROSITE" id="PS51898"/>
    </source>
</evidence>
<dbReference type="Pfam" id="PF00589">
    <property type="entry name" value="Phage_integrase"/>
    <property type="match status" value="1"/>
</dbReference>
<evidence type="ECO:0000256" key="1">
    <source>
        <dbReference type="ARBA" id="ARBA00008857"/>
    </source>
</evidence>
<protein>
    <submittedName>
        <fullName evidence="5">Site-specific recombinase XerD</fullName>
    </submittedName>
</protein>
<name>A0A8H2K6L3_9MICO</name>
<dbReference type="EMBL" id="VFRA01000001">
    <property type="protein sequence ID" value="TQO19812.1"/>
    <property type="molecule type" value="Genomic_DNA"/>
</dbReference>
<dbReference type="PANTHER" id="PTHR30349">
    <property type="entry name" value="PHAGE INTEGRASE-RELATED"/>
    <property type="match status" value="1"/>
</dbReference>
<sequence>MSGDVASRVVEFVALRRGLGYRSPSHERALRSFASYLDAAGHHGPIPLESSLNWAAETASTDPHNPARRLTTVRGFLRHLAGSDGATEVPIPGLLGPNGHRKPPHIYSDREIGDLLQATTRLAPTDGLRPRCYATLFGLIACTGLRISEALALTCDDVDLAGGLLTVRAGKRGRSRLVPLHPSALGPLGAYATEREQRFGHPSGGQPFFRTDRSDRVSYNAAEHTFGVLRRQLGWTAVGRTRTPRIHDLRHRMVVRRIEAWHAQEVNIDAKIAVLATYMGHAEVRSLYWYFSAAPELMGIISERFEAFADPAAGAS</sequence>
<dbReference type="RefSeq" id="WP_141990255.1">
    <property type="nucleotide sequence ID" value="NZ_VFRA01000001.1"/>
</dbReference>
<dbReference type="AlphaFoldDB" id="A0A8H2K6L3"/>
<dbReference type="Gene3D" id="1.10.443.10">
    <property type="entry name" value="Intergrase catalytic core"/>
    <property type="match status" value="1"/>
</dbReference>
<keyword evidence="3" id="KW-0233">DNA recombination</keyword>
<dbReference type="PROSITE" id="PS51898">
    <property type="entry name" value="TYR_RECOMBINASE"/>
    <property type="match status" value="1"/>
</dbReference>
<accession>A0A8H2K6L3</accession>
<keyword evidence="6" id="KW-1185">Reference proteome</keyword>
<gene>
    <name evidence="5" type="ORF">FB472_1394</name>
</gene>
<dbReference type="InterPro" id="IPR002104">
    <property type="entry name" value="Integrase_catalytic"/>
</dbReference>
<proteinExistence type="inferred from homology"/>
<evidence type="ECO:0000256" key="3">
    <source>
        <dbReference type="ARBA" id="ARBA00023172"/>
    </source>
</evidence>
<keyword evidence="2" id="KW-0238">DNA-binding</keyword>
<dbReference type="PANTHER" id="PTHR30349:SF41">
    <property type="entry name" value="INTEGRASE_RECOMBINASE PROTEIN MJ0367-RELATED"/>
    <property type="match status" value="1"/>
</dbReference>
<dbReference type="OrthoDB" id="5464621at2"/>
<dbReference type="GO" id="GO:0003677">
    <property type="term" value="F:DNA binding"/>
    <property type="evidence" value="ECO:0007669"/>
    <property type="project" value="UniProtKB-KW"/>
</dbReference>
<dbReference type="SUPFAM" id="SSF56349">
    <property type="entry name" value="DNA breaking-rejoining enzymes"/>
    <property type="match status" value="1"/>
</dbReference>
<comment type="similarity">
    <text evidence="1">Belongs to the 'phage' integrase family.</text>
</comment>
<feature type="domain" description="Tyr recombinase" evidence="4">
    <location>
        <begin position="101"/>
        <end position="303"/>
    </location>
</feature>